<sequence>MPEEWIRALVADFGSECRERLRVSDTEASISPPVVKLVETSGARWKLSPRLHPEYPLPEARVRPDYAVETSGRIAGFLELKAPGHDVTPDGFTKRDREQWELMRRLPNVLYSNGHTWCLYRGGSRPLRTVRLDGDLYRSGSRLRTREADGAAFRDLLRDFLGWQPQRITTVSQLVTSIAPLCQYLREEVLEQLALERRAPDGPRSRRRVPKPFTALAHHWSKVLFPSTDGQDPDHLFADRYTQTIAFALLLARIENVPLADRNFVDVARELKAENTVMGRALQLLTETVDAEFARRIDTLVQVIDAVNWEAIRAQKPDAHVHLYENFLQEYDRELRKRSGTYYTPPRLAREMVRLTDAVLRTRLGCVEGFADEQVTIVDPAMGTGTFLSEIIDRVAEERSRRGEGFRGEAVEQLAGRLIGFERQMAAYAVAQMRITQTLREQVTDTQLGDLRLHLADTLADPYERATLFTFLPDGDPLVENTRKADWIKREQKVTVMISNPPDRERAEGEGGWVEKGHEGDDRAPLLDDFRLGGRNGVHENKLKNLYVYFWRWATFKVFEQHRSESDRGIVAFISTAGFLSGPGFRGMRKYLRETCSEGWIIDLSPEGIQPPMRTRLFEGVQQPLAIAVFVRSRADTELAHIRYVALDGSTREEKYAQLEALEPDSHQWRSVRQDAQAPFTPTARGAWDTYPALGDLLPWTVPGILPKRTWVYSPDSDTLRSRWRRLTAETDIAEKRALFRETQSRTVDRQVKPLPGATQRRGSMLEAVPECPEPVLFAFRPFDRQWIIPDNRVLDRCSPELWENRAEGQIHIVEKHSGRFGDGPATLFTALMPDMDHFAGWGGGRVIPLLQKDGTPNVVPGLLQHLRNSYGGVPVTAEDLASYIAAITAHPGFRSRFDDELTTNGVRVPVTGDAALWSEALHVGRKVIWASTFGERLVDPVAGRPGGSRGVWTTAQPAITYRRQVGGDELPDGFVHDPDGLELHFGQGAFGPVTQKMREYQVSGQNVLDGWLKRRTGPPSRRAVSQLDRIRPDRWCPAWSEELQHVLAVLWHLVELQSAQDELLDGVLTSPLVSVAELQRRNVLPVPDTARRSAPAPTQADPIPGTEGIEAREPHAVRPLTAERGSPATDPMRRPRRSRNSDATQAPRRKRQDP</sequence>
<evidence type="ECO:0000256" key="1">
    <source>
        <dbReference type="ARBA" id="ARBA00011900"/>
    </source>
</evidence>
<feature type="region of interest" description="Disordered" evidence="5">
    <location>
        <begin position="1087"/>
        <end position="1155"/>
    </location>
</feature>
<name>G2PC15_STRV4</name>
<dbReference type="KEGG" id="svl:Strvi_1650"/>
<reference evidence="8" key="1">
    <citation type="submission" date="2011-08" db="EMBL/GenBank/DDBJ databases">
        <title>Complete sequence of chromosome of Streptomyces violaceusniger Tu 4113.</title>
        <authorList>
            <consortium name="US DOE Joint Genome Institute"/>
            <person name="Lucas S."/>
            <person name="Han J."/>
            <person name="Lapidus A."/>
            <person name="Cheng J.-F."/>
            <person name="Goodwin L."/>
            <person name="Pitluck S."/>
            <person name="Peters L."/>
            <person name="Ivanova N."/>
            <person name="Daligault H."/>
            <person name="Detter J.C."/>
            <person name="Han C."/>
            <person name="Tapia R."/>
            <person name="Land M."/>
            <person name="Hauser L."/>
            <person name="Kyrpides N."/>
            <person name="Ivanova N."/>
            <person name="Pagani I."/>
            <person name="Hagen A."/>
            <person name="Katz L."/>
            <person name="Fiedler H.-P."/>
            <person name="Keasling J."/>
            <person name="Fortman J."/>
            <person name="Woyke T."/>
        </authorList>
    </citation>
    <scope>NUCLEOTIDE SEQUENCE [LARGE SCALE GENOMIC DNA]</scope>
    <source>
        <strain evidence="8">Tu 4113</strain>
    </source>
</reference>
<dbReference type="eggNOG" id="COG0286">
    <property type="taxonomic scope" value="Bacteria"/>
</dbReference>
<dbReference type="EC" id="2.1.1.72" evidence="1"/>
<keyword evidence="2 8" id="KW-0489">Methyltransferase</keyword>
<evidence type="ECO:0000259" key="6">
    <source>
        <dbReference type="Pfam" id="PF02384"/>
    </source>
</evidence>
<evidence type="ECO:0000256" key="4">
    <source>
        <dbReference type="ARBA" id="ARBA00047942"/>
    </source>
</evidence>
<dbReference type="InterPro" id="IPR041635">
    <property type="entry name" value="Type_ISP_LLaBIII_C"/>
</dbReference>
<accession>G2PC15</accession>
<proteinExistence type="predicted"/>
<dbReference type="Pfam" id="PF18135">
    <property type="entry name" value="Type_ISP_C"/>
    <property type="match status" value="1"/>
</dbReference>
<dbReference type="HOGENOM" id="CLU_009503_1_0_11"/>
<dbReference type="InterPro" id="IPR029063">
    <property type="entry name" value="SAM-dependent_MTases_sf"/>
</dbReference>
<feature type="domain" description="DNA methylase adenine-specific" evidence="6">
    <location>
        <begin position="318"/>
        <end position="503"/>
    </location>
</feature>
<dbReference type="REBASE" id="39717">
    <property type="entry name" value="Svi4113ORF1650P"/>
</dbReference>
<keyword evidence="3" id="KW-0808">Transferase</keyword>
<evidence type="ECO:0000313" key="9">
    <source>
        <dbReference type="Proteomes" id="UP000008703"/>
    </source>
</evidence>
<organism evidence="8 9">
    <name type="scientific">Streptomyces violaceusniger (strain Tu 4113)</name>
    <dbReference type="NCBI Taxonomy" id="653045"/>
    <lineage>
        <taxon>Bacteria</taxon>
        <taxon>Bacillati</taxon>
        <taxon>Actinomycetota</taxon>
        <taxon>Actinomycetes</taxon>
        <taxon>Kitasatosporales</taxon>
        <taxon>Streptomycetaceae</taxon>
        <taxon>Streptomyces</taxon>
        <taxon>Streptomyces violaceusniger group</taxon>
    </lineage>
</organism>
<dbReference type="GO" id="GO:0032259">
    <property type="term" value="P:methylation"/>
    <property type="evidence" value="ECO:0007669"/>
    <property type="project" value="UniProtKB-KW"/>
</dbReference>
<feature type="domain" description="Type ISP restriction-modification enzyme LLaBIII C-terminal specificity" evidence="7">
    <location>
        <begin position="696"/>
        <end position="1044"/>
    </location>
</feature>
<evidence type="ECO:0000256" key="5">
    <source>
        <dbReference type="SAM" id="MobiDB-lite"/>
    </source>
</evidence>
<dbReference type="InterPro" id="IPR003356">
    <property type="entry name" value="DNA_methylase_A-5"/>
</dbReference>
<protein>
    <recommendedName>
        <fullName evidence="1">site-specific DNA-methyltransferase (adenine-specific)</fullName>
        <ecNumber evidence="1">2.1.1.72</ecNumber>
    </recommendedName>
</protein>
<evidence type="ECO:0000259" key="7">
    <source>
        <dbReference type="Pfam" id="PF18135"/>
    </source>
</evidence>
<evidence type="ECO:0000256" key="2">
    <source>
        <dbReference type="ARBA" id="ARBA00022603"/>
    </source>
</evidence>
<dbReference type="Proteomes" id="UP000008703">
    <property type="component" value="Chromosome"/>
</dbReference>
<dbReference type="Gene3D" id="3.40.50.150">
    <property type="entry name" value="Vaccinia Virus protein VP39"/>
    <property type="match status" value="1"/>
</dbReference>
<keyword evidence="9" id="KW-1185">Reference proteome</keyword>
<comment type="catalytic activity">
    <reaction evidence="4">
        <text>a 2'-deoxyadenosine in DNA + S-adenosyl-L-methionine = an N(6)-methyl-2'-deoxyadenosine in DNA + S-adenosyl-L-homocysteine + H(+)</text>
        <dbReference type="Rhea" id="RHEA:15197"/>
        <dbReference type="Rhea" id="RHEA-COMP:12418"/>
        <dbReference type="Rhea" id="RHEA-COMP:12419"/>
        <dbReference type="ChEBI" id="CHEBI:15378"/>
        <dbReference type="ChEBI" id="CHEBI:57856"/>
        <dbReference type="ChEBI" id="CHEBI:59789"/>
        <dbReference type="ChEBI" id="CHEBI:90615"/>
        <dbReference type="ChEBI" id="CHEBI:90616"/>
        <dbReference type="EC" id="2.1.1.72"/>
    </reaction>
</comment>
<dbReference type="InterPro" id="IPR050953">
    <property type="entry name" value="N4_N6_ade-DNA_methylase"/>
</dbReference>
<dbReference type="EMBL" id="CP002994">
    <property type="protein sequence ID" value="AEM81389.1"/>
    <property type="molecule type" value="Genomic_DNA"/>
</dbReference>
<dbReference type="PANTHER" id="PTHR33841:SF1">
    <property type="entry name" value="DNA METHYLTRANSFERASE A"/>
    <property type="match status" value="1"/>
</dbReference>
<evidence type="ECO:0000313" key="8">
    <source>
        <dbReference type="EMBL" id="AEM81389.1"/>
    </source>
</evidence>
<dbReference type="GO" id="GO:0008170">
    <property type="term" value="F:N-methyltransferase activity"/>
    <property type="evidence" value="ECO:0007669"/>
    <property type="project" value="InterPro"/>
</dbReference>
<dbReference type="AlphaFoldDB" id="G2PC15"/>
<dbReference type="Pfam" id="PF02384">
    <property type="entry name" value="N6_Mtase"/>
    <property type="match status" value="1"/>
</dbReference>
<dbReference type="PANTHER" id="PTHR33841">
    <property type="entry name" value="DNA METHYLTRANSFERASE YEEA-RELATED"/>
    <property type="match status" value="1"/>
</dbReference>
<dbReference type="GO" id="GO:0003677">
    <property type="term" value="F:DNA binding"/>
    <property type="evidence" value="ECO:0007669"/>
    <property type="project" value="InterPro"/>
</dbReference>
<evidence type="ECO:0000256" key="3">
    <source>
        <dbReference type="ARBA" id="ARBA00022679"/>
    </source>
</evidence>
<dbReference type="SUPFAM" id="SSF53335">
    <property type="entry name" value="S-adenosyl-L-methionine-dependent methyltransferases"/>
    <property type="match status" value="1"/>
</dbReference>
<dbReference type="GO" id="GO:0009007">
    <property type="term" value="F:site-specific DNA-methyltransferase (adenine-specific) activity"/>
    <property type="evidence" value="ECO:0007669"/>
    <property type="project" value="UniProtKB-EC"/>
</dbReference>
<gene>
    <name evidence="8" type="ORF">Strvi_1650</name>
</gene>
<dbReference type="PRINTS" id="PR00507">
    <property type="entry name" value="N12N6MTFRASE"/>
</dbReference>